<keyword evidence="3" id="KW-0119">Carbohydrate metabolism</keyword>
<dbReference type="GO" id="GO:0016798">
    <property type="term" value="F:hydrolase activity, acting on glycosyl bonds"/>
    <property type="evidence" value="ECO:0007669"/>
    <property type="project" value="UniProtKB-KW"/>
</dbReference>
<evidence type="ECO:0000313" key="7">
    <source>
        <dbReference type="Proteomes" id="UP000623958"/>
    </source>
</evidence>
<keyword evidence="2" id="KW-0326">Glycosidase</keyword>
<feature type="signal peptide" evidence="4">
    <location>
        <begin position="1"/>
        <end position="20"/>
    </location>
</feature>
<dbReference type="GO" id="GO:0008061">
    <property type="term" value="F:chitin binding"/>
    <property type="evidence" value="ECO:0007669"/>
    <property type="project" value="InterPro"/>
</dbReference>
<dbReference type="SMART" id="SM00636">
    <property type="entry name" value="Glyco_18"/>
    <property type="match status" value="1"/>
</dbReference>
<evidence type="ECO:0000256" key="3">
    <source>
        <dbReference type="ARBA" id="ARBA00023326"/>
    </source>
</evidence>
<dbReference type="Proteomes" id="UP000623958">
    <property type="component" value="Unassembled WGS sequence"/>
</dbReference>
<keyword evidence="7" id="KW-1185">Reference proteome</keyword>
<evidence type="ECO:0000256" key="4">
    <source>
        <dbReference type="SAM" id="SignalP"/>
    </source>
</evidence>
<reference evidence="6" key="1">
    <citation type="journal article" date="2014" name="Int. J. Syst. Evol. Microbiol.">
        <title>Complete genome sequence of Corynebacterium casei LMG S-19264T (=DSM 44701T), isolated from a smear-ripened cheese.</title>
        <authorList>
            <consortium name="US DOE Joint Genome Institute (JGI-PGF)"/>
            <person name="Walter F."/>
            <person name="Albersmeier A."/>
            <person name="Kalinowski J."/>
            <person name="Ruckert C."/>
        </authorList>
    </citation>
    <scope>NUCLEOTIDE SEQUENCE</scope>
    <source>
        <strain evidence="6">JCM 13306</strain>
    </source>
</reference>
<name>A0A919F4Z3_9XANT</name>
<keyword evidence="3" id="KW-0624">Polysaccharide degradation</keyword>
<dbReference type="PANTHER" id="PTHR46066:SF2">
    <property type="entry name" value="CHITINASE DOMAIN-CONTAINING PROTEIN 1"/>
    <property type="match status" value="1"/>
</dbReference>
<keyword evidence="1 6" id="KW-0378">Hydrolase</keyword>
<dbReference type="EMBL" id="BNBA01000002">
    <property type="protein sequence ID" value="GHH47033.1"/>
    <property type="molecule type" value="Genomic_DNA"/>
</dbReference>
<dbReference type="Pfam" id="PF00704">
    <property type="entry name" value="Glyco_hydro_18"/>
    <property type="match status" value="1"/>
</dbReference>
<dbReference type="PANTHER" id="PTHR46066">
    <property type="entry name" value="CHITINASE DOMAIN-CONTAINING PROTEIN 1 FAMILY MEMBER"/>
    <property type="match status" value="1"/>
</dbReference>
<dbReference type="RefSeq" id="WP_140724122.1">
    <property type="nucleotide sequence ID" value="NZ_BNBA01000002.1"/>
</dbReference>
<feature type="chain" id="PRO_5036719163" evidence="4">
    <location>
        <begin position="21"/>
        <end position="350"/>
    </location>
</feature>
<evidence type="ECO:0000313" key="6">
    <source>
        <dbReference type="EMBL" id="GHH47033.1"/>
    </source>
</evidence>
<keyword evidence="4" id="KW-0732">Signal</keyword>
<dbReference type="Gene3D" id="3.10.50.10">
    <property type="match status" value="1"/>
</dbReference>
<dbReference type="InterPro" id="IPR029070">
    <property type="entry name" value="Chitinase_insertion_sf"/>
</dbReference>
<dbReference type="InterPro" id="IPR041704">
    <property type="entry name" value="CFLE_GH18"/>
</dbReference>
<evidence type="ECO:0000256" key="2">
    <source>
        <dbReference type="ARBA" id="ARBA00023295"/>
    </source>
</evidence>
<organism evidence="6 7">
    <name type="scientific">Xanthomonas boreopolis</name>
    <dbReference type="NCBI Taxonomy" id="86183"/>
    <lineage>
        <taxon>Bacteria</taxon>
        <taxon>Pseudomonadati</taxon>
        <taxon>Pseudomonadota</taxon>
        <taxon>Gammaproteobacteria</taxon>
        <taxon>Lysobacterales</taxon>
        <taxon>Lysobacteraceae</taxon>
        <taxon>Xanthomonas</taxon>
    </lineage>
</organism>
<accession>A0A919F4Z3</accession>
<dbReference type="Gene3D" id="3.20.20.80">
    <property type="entry name" value="Glycosidases"/>
    <property type="match status" value="1"/>
</dbReference>
<dbReference type="GO" id="GO:0000272">
    <property type="term" value="P:polysaccharide catabolic process"/>
    <property type="evidence" value="ECO:0007669"/>
    <property type="project" value="UniProtKB-KW"/>
</dbReference>
<dbReference type="SUPFAM" id="SSF51445">
    <property type="entry name" value="(Trans)glycosidases"/>
    <property type="match status" value="1"/>
</dbReference>
<feature type="domain" description="GH18" evidence="5">
    <location>
        <begin position="23"/>
        <end position="350"/>
    </location>
</feature>
<evidence type="ECO:0000256" key="1">
    <source>
        <dbReference type="ARBA" id="ARBA00022801"/>
    </source>
</evidence>
<comment type="caution">
    <text evidence="6">The sequence shown here is derived from an EMBL/GenBank/DDBJ whole genome shotgun (WGS) entry which is preliminary data.</text>
</comment>
<sequence>MIKRLSALMLALALAAPAMAKNPTALFYLMGTQKSTNSFLANVDKIDVLVPTWYGVDANGLVNGGPNDYVYGIARAKKLPVTPILSMTAGREGFHKLLHDETAKKRMNEYLVREGRQRGYKGFQFDFESIAWTDRDAYTLMVKQTAEALHKAGMTLSVAVVPNAPGYPEGGRFAKWMWEYWRGPYDLKALGQAADLISLMTYDQHTRWTTPGPVDGMPWMKKHLEYALTQVPKEKLSLGIATYGYRWYTGDPVREDGTEASNISATYIDADESFPLAIEQNATVQWDPVEQESWFYFYRDDMREWVFRPDARSFRARYDLVKQYGLQGFSCWVLGAEDPKVWDELPLAER</sequence>
<protein>
    <submittedName>
        <fullName evidence="6">Glycosyl hydrolase</fullName>
    </submittedName>
</protein>
<dbReference type="PROSITE" id="PS51910">
    <property type="entry name" value="GH18_2"/>
    <property type="match status" value="1"/>
</dbReference>
<dbReference type="InterPro" id="IPR001223">
    <property type="entry name" value="Glyco_hydro18_cat"/>
</dbReference>
<reference evidence="6" key="2">
    <citation type="submission" date="2020-09" db="EMBL/GenBank/DDBJ databases">
        <authorList>
            <person name="Sun Q."/>
            <person name="Ohkuma M."/>
        </authorList>
    </citation>
    <scope>NUCLEOTIDE SEQUENCE</scope>
    <source>
        <strain evidence="6">JCM 13306</strain>
    </source>
</reference>
<dbReference type="InterPro" id="IPR011583">
    <property type="entry name" value="Chitinase_II/V-like_cat"/>
</dbReference>
<proteinExistence type="predicted"/>
<dbReference type="AlphaFoldDB" id="A0A919F4Z3"/>
<dbReference type="InterPro" id="IPR017853">
    <property type="entry name" value="GH"/>
</dbReference>
<dbReference type="CDD" id="cd02874">
    <property type="entry name" value="GH18_CFLE_spore_hydrolase"/>
    <property type="match status" value="1"/>
</dbReference>
<evidence type="ECO:0000259" key="5">
    <source>
        <dbReference type="PROSITE" id="PS51910"/>
    </source>
</evidence>
<gene>
    <name evidence="6" type="ORF">GCM10009090_02790</name>
</gene>